<accession>A0A921NTT9</accession>
<evidence type="ECO:0000313" key="1">
    <source>
        <dbReference type="EMBL" id="KAF0675071.1"/>
    </source>
</evidence>
<dbReference type="Proteomes" id="UP000698242">
    <property type="component" value="Unassembled WGS sequence"/>
</dbReference>
<evidence type="ECO:0000313" key="2">
    <source>
        <dbReference type="Proteomes" id="UP000698242"/>
    </source>
</evidence>
<name>A0A921NTT9_9RHOB</name>
<reference evidence="1" key="1">
    <citation type="submission" date="2013-03" db="EMBL/GenBank/DDBJ databases">
        <title>Genome Sequence of the Profundibacterium mesophilum strain KAUST100406-0324T from Red Sea, a novel genus in the family Rhodobacteraceae.</title>
        <authorList>
            <person name="Essack M."/>
            <person name="Alam I."/>
            <person name="Lafi F."/>
            <person name="Alawi W."/>
            <person name="Kamanu F."/>
            <person name="Al-Suwailem A."/>
            <person name="Lee O.O."/>
            <person name="Xu Y."/>
            <person name="Bajic V."/>
            <person name="Qian P.-Y."/>
            <person name="Archer J."/>
        </authorList>
    </citation>
    <scope>NUCLEOTIDE SEQUENCE</scope>
    <source>
        <strain evidence="1">KAUST100406-0324</strain>
    </source>
</reference>
<dbReference type="RefSeq" id="WP_159966124.1">
    <property type="nucleotide sequence ID" value="NZ_APKE01000032.1"/>
</dbReference>
<dbReference type="AlphaFoldDB" id="A0A921NTT9"/>
<keyword evidence="2" id="KW-1185">Reference proteome</keyword>
<protein>
    <submittedName>
        <fullName evidence="1">Uncharacterized protein</fullName>
    </submittedName>
</protein>
<gene>
    <name evidence="1" type="ORF">PMES_02592</name>
</gene>
<dbReference type="OrthoDB" id="6976379at2"/>
<proteinExistence type="predicted"/>
<organism evidence="1 2">
    <name type="scientific">Profundibacterium mesophilum KAUST100406-0324</name>
    <dbReference type="NCBI Taxonomy" id="1037889"/>
    <lineage>
        <taxon>Bacteria</taxon>
        <taxon>Pseudomonadati</taxon>
        <taxon>Pseudomonadota</taxon>
        <taxon>Alphaproteobacteria</taxon>
        <taxon>Rhodobacterales</taxon>
        <taxon>Roseobacteraceae</taxon>
        <taxon>Profundibacterium</taxon>
    </lineage>
</organism>
<sequence length="155" mass="16614">MAPNIRPTAGTKMYVSAAVPSTLDTNATTGYPSLTWTEVKGFSNFGEIGDMDEVGNFDLIDGGRTKYRAITDPGEVENSGADYPTDPGQIILKDAKFSPRGSTAEKVSIRIEDEAGIGTYAVVLVSKWRRVYGGASDIQVRAMTLPIIAGTIVEY</sequence>
<comment type="caution">
    <text evidence="1">The sequence shown here is derived from an EMBL/GenBank/DDBJ whole genome shotgun (WGS) entry which is preliminary data.</text>
</comment>
<dbReference type="EMBL" id="APKE01000032">
    <property type="protein sequence ID" value="KAF0675071.1"/>
    <property type="molecule type" value="Genomic_DNA"/>
</dbReference>